<keyword evidence="15" id="KW-1185">Reference proteome</keyword>
<dbReference type="Gene3D" id="2.30.29.130">
    <property type="match status" value="1"/>
</dbReference>
<evidence type="ECO:0000313" key="14">
    <source>
        <dbReference type="Proteomes" id="UP000144037"/>
    </source>
</evidence>
<dbReference type="Pfam" id="PF00974">
    <property type="entry name" value="Rhabdo_glycop_FD"/>
    <property type="match status" value="1"/>
</dbReference>
<keyword evidence="8" id="KW-0325">Glycoprotein</keyword>
<dbReference type="GeneID" id="26122634"/>
<sequence length="667" mass="76467">MSKSIVIFLICFVFITQVSSILDWPFRFPEIGKMIAQNDVLKKGTDGKATKYRLSLIAIPLGTFGRPPYDIAEPGTPMPVTLPRVTRDVKPLEHLIESQGQYIQTDRSVRYYLNWPDQIQAWSNKFPDDGPICPQFKTSLKVIDRKLTKMTMSRPMHPEGLFVNGYLCESQVWISRCKETWYFSYDEKREIKYDVPVYEKCLESLRLYQKGDPIELEHPLMVCYWNAEHVESRVYHVITPHVTTINPYRNEVQDPLLANRTCQLKNSHCSTIRESTIWIRDSHDPLEGICNLKNWNHAEVDVSEVDSETSIQYRWRKGHHLEGPEFGMKLLESGCQMTFCGIRGVRFTDGEWWTSLVTDPTRNQTKSNQIYNAISDLKTCSAEESSDIGIAHPNFQDPVRKKEIGNVVKALQCSQTIGKLLSGEELTPLDLSSLAPDIPGPGIVYKLKWVNDSGYILHWAHATYKLIRYHPRQIHPGNISIGYDHLNKEMLVNEWENTPVPSIKIGHNGVLKKIVTPGNNFSILVPQMMLQMGEVDNSFVNKIPVEHIKLEQINDEPIIDDDEKNMIKNDEKDVINRENVVDGVGSWLHKIGEVITGWTSGGKSFILMILMLCSGYLIIKLSLFCYLKVKRRKSIPDGMETKKRSKQNEYVDLKPLKNGSRNNPFSV</sequence>
<evidence type="ECO:0000313" key="12">
    <source>
        <dbReference type="EMBL" id="AJR28342.1"/>
    </source>
</evidence>
<feature type="domain" description="Spike glycoprotein fusion" evidence="10">
    <location>
        <begin position="163"/>
        <end position="262"/>
    </location>
</feature>
<evidence type="ECO:0000259" key="11">
    <source>
        <dbReference type="Pfam" id="PF24833"/>
    </source>
</evidence>
<dbReference type="GO" id="GO:0019031">
    <property type="term" value="C:viral envelope"/>
    <property type="evidence" value="ECO:0007669"/>
    <property type="project" value="UniProtKB-KW"/>
</dbReference>
<dbReference type="SUPFAM" id="SSF161008">
    <property type="entry name" value="Viral glycoprotein ectodomain-like"/>
    <property type="match status" value="1"/>
</dbReference>
<reference evidence="13 14" key="4">
    <citation type="journal article" date="2016" name="Genome Announc.">
        <title>Inhangapi Virus: Genome Sequencing of a Brazilian Ungrouped Rhabdovirus Isolated in the Amazon Region.</title>
        <authorList>
            <person name="Wanzeller A.L."/>
            <person name="Nunes M.R."/>
            <person name="Tavares F.N."/>
            <person name="Pinto W.V."/>
            <person name="Junior E.C."/>
            <person name="de Lima C.P."/>
            <person name="de Oliveira L.F."/>
            <person name="Junior J.L."/>
            <person name="Cardoso J.F."/>
            <person name="Vasconcelos P.F."/>
        </authorList>
    </citation>
    <scope>NUCLEOTIDE SEQUENCE [LARGE SCALE GENOMIC DNA]</scope>
    <source>
        <strain evidence="13">BEAR177325</strain>
    </source>
</reference>
<evidence type="ECO:0000256" key="5">
    <source>
        <dbReference type="ARBA" id="ARBA00022879"/>
    </source>
</evidence>
<comment type="subcellular location">
    <subcellularLocation>
        <location evidence="1">Virion membrane</location>
        <topology evidence="1">Single-pass type I membrane protein</topology>
    </subcellularLocation>
</comment>
<evidence type="ECO:0000256" key="1">
    <source>
        <dbReference type="ARBA" id="ARBA00004563"/>
    </source>
</evidence>
<protein>
    <submittedName>
        <fullName evidence="12 13">G</fullName>
    </submittedName>
</protein>
<dbReference type="EMBL" id="KM204991">
    <property type="protein sequence ID" value="AJR28342.1"/>
    <property type="molecule type" value="Viral_cRNA"/>
</dbReference>
<name>A0A0D3R1G5_9RHAB</name>
<dbReference type="RefSeq" id="YP_010796339.1">
    <property type="nucleotide sequence ID" value="NC_075990.1"/>
</dbReference>
<reference evidence="12 15" key="2">
    <citation type="journal article" date="2015" name="PLoS Pathog.">
        <title>Evolution of genome size and complexity in the rhabdoviridae.</title>
        <authorList>
            <person name="Walker P.J."/>
            <person name="Firth C."/>
            <person name="Widen S.G."/>
            <person name="Blasdell K.R."/>
            <person name="Guzman H."/>
            <person name="Wood T.G."/>
            <person name="Paradkar P.N."/>
            <person name="Holmes E.C."/>
            <person name="Tesh R.B."/>
            <person name="Vasilakis N."/>
        </authorList>
    </citation>
    <scope>NUCLEOTIDE SEQUENCE [LARGE SCALE GENOMIC DNA]</scope>
    <source>
        <strain evidence="12 15">BeAr177325</strain>
    </source>
</reference>
<reference evidence="12" key="1">
    <citation type="submission" date="2014-07" db="EMBL/GenBank/DDBJ databases">
        <authorList>
            <person name="Walker P."/>
            <person name="Widen S."/>
            <person name="Firth C."/>
            <person name="Blasdell K."/>
            <person name="Guzman H."/>
            <person name="Wood T."/>
            <person name="Paradkar P."/>
            <person name="Holmes E."/>
            <person name="Tesh R."/>
            <person name="Vasilakis N."/>
        </authorList>
    </citation>
    <scope>NUCLEOTIDE SEQUENCE</scope>
    <source>
        <strain evidence="12">BeAr177325</strain>
    </source>
</reference>
<evidence type="ECO:0000313" key="15">
    <source>
        <dbReference type="Proteomes" id="UP000181037"/>
    </source>
</evidence>
<feature type="transmembrane region" description="Helical" evidence="9">
    <location>
        <begin position="605"/>
        <end position="627"/>
    </location>
</feature>
<dbReference type="EMBL" id="KR604694">
    <property type="protein sequence ID" value="ALJ94020.1"/>
    <property type="molecule type" value="Viral_cRNA"/>
</dbReference>
<evidence type="ECO:0000256" key="3">
    <source>
        <dbReference type="ARBA" id="ARBA00022729"/>
    </source>
</evidence>
<dbReference type="GeneID" id="80533794"/>
<evidence type="ECO:0000256" key="8">
    <source>
        <dbReference type="ARBA" id="ARBA00023180"/>
    </source>
</evidence>
<dbReference type="RefSeq" id="YP_009176969.1">
    <property type="nucleotide sequence ID" value="NC_028230.1"/>
</dbReference>
<keyword evidence="7 9" id="KW-0472">Membrane</keyword>
<dbReference type="KEGG" id="vg:80533794"/>
<evidence type="ECO:0000256" key="6">
    <source>
        <dbReference type="ARBA" id="ARBA00022989"/>
    </source>
</evidence>
<reference evidence="13" key="3">
    <citation type="submission" date="2015-05" db="EMBL/GenBank/DDBJ databases">
        <authorList>
            <person name="Wang D.B."/>
            <person name="Wang M."/>
        </authorList>
    </citation>
    <scope>NUCLEOTIDE SEQUENCE</scope>
    <source>
        <strain evidence="13">BEAR177325</strain>
    </source>
</reference>
<dbReference type="Proteomes" id="UP000144037">
    <property type="component" value="Segment"/>
</dbReference>
<organism evidence="12 15">
    <name type="scientific">Inhangapi virus</name>
    <dbReference type="NCBI Taxonomy" id="1620892"/>
    <lineage>
        <taxon>Viruses</taxon>
        <taxon>Riboviria</taxon>
        <taxon>Orthornavirae</taxon>
        <taxon>Negarnaviricota</taxon>
        <taxon>Haploviricotina</taxon>
        <taxon>Monjiviricetes</taxon>
        <taxon>Mononegavirales</taxon>
        <taxon>Rhabdoviridae</taxon>
        <taxon>Alpharhabdovirinae</taxon>
        <taxon>Arurhavirus</taxon>
        <taxon>Arurhavirus inhangapi</taxon>
    </lineage>
</organism>
<dbReference type="Proteomes" id="UP000181037">
    <property type="component" value="Segment"/>
</dbReference>
<keyword evidence="2 9" id="KW-0812">Transmembrane</keyword>
<evidence type="ECO:0000256" key="2">
    <source>
        <dbReference type="ARBA" id="ARBA00022692"/>
    </source>
</evidence>
<dbReference type="OrthoDB" id="21147at10239"/>
<feature type="domain" description="Spike glycoprotein G central" evidence="11">
    <location>
        <begin position="385"/>
        <end position="509"/>
    </location>
</feature>
<keyword evidence="4" id="KW-0946">Virion</keyword>
<dbReference type="KEGG" id="vg:26122634"/>
<accession>A0A0D3R1G5</accession>
<evidence type="ECO:0000256" key="4">
    <source>
        <dbReference type="ARBA" id="ARBA00022844"/>
    </source>
</evidence>
<dbReference type="Pfam" id="PF24833">
    <property type="entry name" value="Rhabdo_glycop_CD"/>
    <property type="match status" value="1"/>
</dbReference>
<keyword evidence="5" id="KW-0261">Viral envelope protein</keyword>
<keyword evidence="6 9" id="KW-1133">Transmembrane helix</keyword>
<evidence type="ECO:0000256" key="9">
    <source>
        <dbReference type="SAM" id="Phobius"/>
    </source>
</evidence>
<evidence type="ECO:0000313" key="13">
    <source>
        <dbReference type="EMBL" id="ALJ94020.1"/>
    </source>
</evidence>
<keyword evidence="3" id="KW-0732">Signal</keyword>
<dbReference type="InterPro" id="IPR001903">
    <property type="entry name" value="Rhabdo_glycop_FD"/>
</dbReference>
<evidence type="ECO:0000256" key="7">
    <source>
        <dbReference type="ARBA" id="ARBA00023136"/>
    </source>
</evidence>
<proteinExistence type="predicted"/>
<evidence type="ECO:0000259" key="10">
    <source>
        <dbReference type="Pfam" id="PF00974"/>
    </source>
</evidence>
<dbReference type="GO" id="GO:0055036">
    <property type="term" value="C:virion membrane"/>
    <property type="evidence" value="ECO:0007669"/>
    <property type="project" value="UniProtKB-SubCell"/>
</dbReference>
<dbReference type="InterPro" id="IPR055447">
    <property type="entry name" value="Rhabdo_glycop_CD"/>
</dbReference>